<dbReference type="SMART" id="SM00449">
    <property type="entry name" value="SPRY"/>
    <property type="match status" value="1"/>
</dbReference>
<dbReference type="Gene3D" id="3.30.160.60">
    <property type="entry name" value="Classic Zinc Finger"/>
    <property type="match status" value="1"/>
</dbReference>
<evidence type="ECO:0000256" key="5">
    <source>
        <dbReference type="ARBA" id="ARBA00022859"/>
    </source>
</evidence>
<dbReference type="Pfam" id="PF25600">
    <property type="entry name" value="TRIM_CC"/>
    <property type="match status" value="1"/>
</dbReference>
<name>A0ABV0TCF7_9TELE</name>
<dbReference type="PROSITE" id="PS00518">
    <property type="entry name" value="ZF_RING_1"/>
    <property type="match status" value="1"/>
</dbReference>
<dbReference type="Pfam" id="PF13765">
    <property type="entry name" value="PRY"/>
    <property type="match status" value="1"/>
</dbReference>
<dbReference type="Pfam" id="PF00643">
    <property type="entry name" value="zf-B_box"/>
    <property type="match status" value="1"/>
</dbReference>
<evidence type="ECO:0000259" key="8">
    <source>
        <dbReference type="PROSITE" id="PS50089"/>
    </source>
</evidence>
<dbReference type="InterPro" id="IPR000315">
    <property type="entry name" value="Znf_B-box"/>
</dbReference>
<feature type="non-terminal residue" evidence="11">
    <location>
        <position position="1"/>
    </location>
</feature>
<dbReference type="InterPro" id="IPR043136">
    <property type="entry name" value="B30.2/SPRY_sf"/>
</dbReference>
<gene>
    <name evidence="11" type="ORF">ILYODFUR_026530</name>
</gene>
<evidence type="ECO:0000256" key="2">
    <source>
        <dbReference type="ARBA" id="ARBA00022723"/>
    </source>
</evidence>
<dbReference type="Gene3D" id="3.30.40.10">
    <property type="entry name" value="Zinc/RING finger domain, C3HC4 (zinc finger)"/>
    <property type="match status" value="1"/>
</dbReference>
<dbReference type="EMBL" id="JAHRIQ010026539">
    <property type="protein sequence ID" value="MEQ2230174.1"/>
    <property type="molecule type" value="Genomic_DNA"/>
</dbReference>
<feature type="domain" description="B box-type" evidence="9">
    <location>
        <begin position="156"/>
        <end position="196"/>
    </location>
</feature>
<dbReference type="InterPro" id="IPR058030">
    <property type="entry name" value="TRIM8/14/16/25/29/45/65_CC"/>
</dbReference>
<dbReference type="SMART" id="SM00184">
    <property type="entry name" value="RING"/>
    <property type="match status" value="1"/>
</dbReference>
<comment type="caution">
    <text evidence="11">The sequence shown here is derived from an EMBL/GenBank/DDBJ whole genome shotgun (WGS) entry which is preliminary data.</text>
</comment>
<organism evidence="11 12">
    <name type="scientific">Ilyodon furcidens</name>
    <name type="common">goldbreast splitfin</name>
    <dbReference type="NCBI Taxonomy" id="33524"/>
    <lineage>
        <taxon>Eukaryota</taxon>
        <taxon>Metazoa</taxon>
        <taxon>Chordata</taxon>
        <taxon>Craniata</taxon>
        <taxon>Vertebrata</taxon>
        <taxon>Euteleostomi</taxon>
        <taxon>Actinopterygii</taxon>
        <taxon>Neopterygii</taxon>
        <taxon>Teleostei</taxon>
        <taxon>Neoteleostei</taxon>
        <taxon>Acanthomorphata</taxon>
        <taxon>Ovalentaria</taxon>
        <taxon>Atherinomorphae</taxon>
        <taxon>Cyprinodontiformes</taxon>
        <taxon>Goodeidae</taxon>
        <taxon>Ilyodon</taxon>
    </lineage>
</organism>
<evidence type="ECO:0000256" key="3">
    <source>
        <dbReference type="ARBA" id="ARBA00022771"/>
    </source>
</evidence>
<dbReference type="PANTHER" id="PTHR25465:SF32">
    <property type="entry name" value="BLOODTHIRSTY-RELATED GENE FAMILY, MEMBER 16 ISOFORM X1-RELATED"/>
    <property type="match status" value="1"/>
</dbReference>
<dbReference type="Pfam" id="PF13445">
    <property type="entry name" value="zf-RING_UBOX"/>
    <property type="match status" value="1"/>
</dbReference>
<dbReference type="InterPro" id="IPR006574">
    <property type="entry name" value="PRY"/>
</dbReference>
<feature type="domain" description="B30.2/SPRY" evidence="10">
    <location>
        <begin position="350"/>
        <end position="544"/>
    </location>
</feature>
<evidence type="ECO:0000313" key="11">
    <source>
        <dbReference type="EMBL" id="MEQ2230174.1"/>
    </source>
</evidence>
<dbReference type="PROSITE" id="PS50188">
    <property type="entry name" value="B302_SPRY"/>
    <property type="match status" value="1"/>
</dbReference>
<keyword evidence="7" id="KW-0175">Coiled coil</keyword>
<keyword evidence="5" id="KW-0391">Immunity</keyword>
<protein>
    <submittedName>
        <fullName evidence="11">Uncharacterized protein</fullName>
    </submittedName>
</protein>
<keyword evidence="1" id="KW-0399">Innate immunity</keyword>
<keyword evidence="4" id="KW-0862">Zinc</keyword>
<feature type="coiled-coil region" evidence="7">
    <location>
        <begin position="269"/>
        <end position="303"/>
    </location>
</feature>
<reference evidence="11 12" key="1">
    <citation type="submission" date="2021-06" db="EMBL/GenBank/DDBJ databases">
        <authorList>
            <person name="Palmer J.M."/>
        </authorList>
    </citation>
    <scope>NUCLEOTIDE SEQUENCE [LARGE SCALE GENOMIC DNA]</scope>
    <source>
        <strain evidence="12">if_2019</strain>
        <tissue evidence="11">Muscle</tissue>
    </source>
</reference>
<dbReference type="Gene3D" id="2.60.120.920">
    <property type="match status" value="1"/>
</dbReference>
<dbReference type="Proteomes" id="UP001482620">
    <property type="component" value="Unassembled WGS sequence"/>
</dbReference>
<dbReference type="InterPro" id="IPR003879">
    <property type="entry name" value="Butyrophylin_SPRY"/>
</dbReference>
<evidence type="ECO:0000259" key="9">
    <source>
        <dbReference type="PROSITE" id="PS50119"/>
    </source>
</evidence>
<dbReference type="InterPro" id="IPR013320">
    <property type="entry name" value="ConA-like_dom_sf"/>
</dbReference>
<dbReference type="InterPro" id="IPR027370">
    <property type="entry name" value="Znf-RING_euk"/>
</dbReference>
<dbReference type="InterPro" id="IPR051051">
    <property type="entry name" value="E3_ubiq-ligase_TRIM/RNF"/>
</dbReference>
<evidence type="ECO:0000256" key="7">
    <source>
        <dbReference type="SAM" id="Coils"/>
    </source>
</evidence>
<accession>A0ABV0TCF7</accession>
<dbReference type="SUPFAM" id="SSF49899">
    <property type="entry name" value="Concanavalin A-like lectins/glucanases"/>
    <property type="match status" value="1"/>
</dbReference>
<proteinExistence type="predicted"/>
<evidence type="ECO:0000256" key="6">
    <source>
        <dbReference type="PROSITE-ProRule" id="PRU00024"/>
    </source>
</evidence>
<dbReference type="Pfam" id="PF00622">
    <property type="entry name" value="SPRY"/>
    <property type="match status" value="1"/>
</dbReference>
<keyword evidence="3 6" id="KW-0863">Zinc-finger</keyword>
<dbReference type="SUPFAM" id="SSF57845">
    <property type="entry name" value="B-box zinc-binding domain"/>
    <property type="match status" value="1"/>
</dbReference>
<dbReference type="Gene3D" id="4.10.830.40">
    <property type="match status" value="1"/>
</dbReference>
<dbReference type="SMART" id="SM00589">
    <property type="entry name" value="PRY"/>
    <property type="match status" value="1"/>
</dbReference>
<keyword evidence="12" id="KW-1185">Reference proteome</keyword>
<dbReference type="PROSITE" id="PS50089">
    <property type="entry name" value="ZF_RING_2"/>
    <property type="match status" value="1"/>
</dbReference>
<evidence type="ECO:0000313" key="12">
    <source>
        <dbReference type="Proteomes" id="UP001482620"/>
    </source>
</evidence>
<keyword evidence="2" id="KW-0479">Metal-binding</keyword>
<evidence type="ECO:0000256" key="4">
    <source>
        <dbReference type="ARBA" id="ARBA00022833"/>
    </source>
</evidence>
<dbReference type="PRINTS" id="PR01407">
    <property type="entry name" value="BUTYPHLNCDUF"/>
</dbReference>
<dbReference type="InterPro" id="IPR003877">
    <property type="entry name" value="SPRY_dom"/>
</dbReference>
<dbReference type="SMART" id="SM00336">
    <property type="entry name" value="BBOX"/>
    <property type="match status" value="1"/>
</dbReference>
<dbReference type="SUPFAM" id="SSF57850">
    <property type="entry name" value="RING/U-box"/>
    <property type="match status" value="1"/>
</dbReference>
<feature type="domain" description="RING-type" evidence="8">
    <location>
        <begin position="20"/>
        <end position="60"/>
    </location>
</feature>
<dbReference type="InterPro" id="IPR001870">
    <property type="entry name" value="B30.2/SPRY"/>
</dbReference>
<dbReference type="PANTHER" id="PTHR25465">
    <property type="entry name" value="B-BOX DOMAIN CONTAINING"/>
    <property type="match status" value="1"/>
</dbReference>
<dbReference type="InterPro" id="IPR001841">
    <property type="entry name" value="Znf_RING"/>
</dbReference>
<dbReference type="InterPro" id="IPR017907">
    <property type="entry name" value="Znf_RING_CS"/>
</dbReference>
<dbReference type="CDD" id="cd19769">
    <property type="entry name" value="Bbox2_TRIM16-like"/>
    <property type="match status" value="1"/>
</dbReference>
<evidence type="ECO:0000256" key="1">
    <source>
        <dbReference type="ARBA" id="ARBA00022588"/>
    </source>
</evidence>
<dbReference type="CDD" id="cd13733">
    <property type="entry name" value="SPRY_PRY_C-I_1"/>
    <property type="match status" value="1"/>
</dbReference>
<sequence>QTSLEMAAASCQLTEDQFLCCICLEVFTDPVSSPCGHTYCKTCITEHWKEKVLCTCPVCKKRFYTRPELQVNVFIDQMVAQFRESAQQKIRSSSSSSEQQAAKPGDVCCDICTGTKLKALKSCLVCLVSYCQTHLEPHMTVPGLKTHSVIDPVMNLETRICQKHFQCLEMFCRSDEKFVCNMCMVSDHQGHSVVSLKEEYEQRKSQIGNKVGEMKKFIKKKETKIQYIRDSVELSNEAADRQKAEGFLVFNNLRQYVDQGLKNFFDTIEEKQRSKEKQAEGVITELEEEISVLMRRSSEVKDLSRSENYLSLLQTLTSFKALHTKNSKADIHPSSYEGSVFRAVVELENVLHEEMRKAKLKLIQRYAVDVTVDPDTAHPRLVLSKDGRQVSSNNEWRAVKDCPKRFSVWLNVLGKQSFSSGMFYFEVQVREKNEWYLGVGCQSMKRKQRVPLNPENGYWTLQLKNDGYSACVDPDVYLHLRSSPQKIGVFVDYDSGVVSFYDVHSAELIYSFTNCSFKEKLYPFFNPGRNDSGENAAPLIITPDILTSWNPIH</sequence>
<dbReference type="PROSITE" id="PS50119">
    <property type="entry name" value="ZF_BBOX"/>
    <property type="match status" value="1"/>
</dbReference>
<evidence type="ECO:0000259" key="10">
    <source>
        <dbReference type="PROSITE" id="PS50188"/>
    </source>
</evidence>
<dbReference type="InterPro" id="IPR013083">
    <property type="entry name" value="Znf_RING/FYVE/PHD"/>
</dbReference>